<dbReference type="InterPro" id="IPR036396">
    <property type="entry name" value="Cyt_P450_sf"/>
</dbReference>
<keyword evidence="9" id="KW-1185">Reference proteome</keyword>
<dbReference type="GO" id="GO:0020037">
    <property type="term" value="F:heme binding"/>
    <property type="evidence" value="ECO:0007669"/>
    <property type="project" value="InterPro"/>
</dbReference>
<dbReference type="Proteomes" id="UP001150266">
    <property type="component" value="Unassembled WGS sequence"/>
</dbReference>
<comment type="similarity">
    <text evidence="2">Belongs to the cytochrome P450 family.</text>
</comment>
<dbReference type="PANTHER" id="PTHR46300">
    <property type="entry name" value="P450, PUTATIVE (EUROFUNG)-RELATED-RELATED"/>
    <property type="match status" value="1"/>
</dbReference>
<comment type="cofactor">
    <cofactor evidence="1">
        <name>heme</name>
        <dbReference type="ChEBI" id="CHEBI:30413"/>
    </cofactor>
</comment>
<gene>
    <name evidence="8" type="ORF">J3R30DRAFT_3405827</name>
</gene>
<keyword evidence="4" id="KW-0479">Metal-binding</keyword>
<dbReference type="InterPro" id="IPR050364">
    <property type="entry name" value="Cytochrome_P450_fung"/>
</dbReference>
<evidence type="ECO:0000256" key="4">
    <source>
        <dbReference type="ARBA" id="ARBA00022723"/>
    </source>
</evidence>
<organism evidence="8 9">
    <name type="scientific">Lentinula aciculospora</name>
    <dbReference type="NCBI Taxonomy" id="153920"/>
    <lineage>
        <taxon>Eukaryota</taxon>
        <taxon>Fungi</taxon>
        <taxon>Dikarya</taxon>
        <taxon>Basidiomycota</taxon>
        <taxon>Agaricomycotina</taxon>
        <taxon>Agaricomycetes</taxon>
        <taxon>Agaricomycetidae</taxon>
        <taxon>Agaricales</taxon>
        <taxon>Marasmiineae</taxon>
        <taxon>Omphalotaceae</taxon>
        <taxon>Lentinula</taxon>
    </lineage>
</organism>
<name>A0A9W9A6I7_9AGAR</name>
<dbReference type="Gene3D" id="1.10.630.10">
    <property type="entry name" value="Cytochrome P450"/>
    <property type="match status" value="1"/>
</dbReference>
<evidence type="ECO:0000313" key="9">
    <source>
        <dbReference type="Proteomes" id="UP001150266"/>
    </source>
</evidence>
<dbReference type="GO" id="GO:0004497">
    <property type="term" value="F:monooxygenase activity"/>
    <property type="evidence" value="ECO:0007669"/>
    <property type="project" value="UniProtKB-KW"/>
</dbReference>
<dbReference type="GO" id="GO:0016705">
    <property type="term" value="F:oxidoreductase activity, acting on paired donors, with incorporation or reduction of molecular oxygen"/>
    <property type="evidence" value="ECO:0007669"/>
    <property type="project" value="InterPro"/>
</dbReference>
<evidence type="ECO:0000256" key="5">
    <source>
        <dbReference type="ARBA" id="ARBA00023002"/>
    </source>
</evidence>
<dbReference type="Pfam" id="PF00067">
    <property type="entry name" value="p450"/>
    <property type="match status" value="1"/>
</dbReference>
<reference evidence="8" key="1">
    <citation type="submission" date="2022-08" db="EMBL/GenBank/DDBJ databases">
        <title>A Global Phylogenomic Analysis of the Shiitake Genus Lentinula.</title>
        <authorList>
            <consortium name="DOE Joint Genome Institute"/>
            <person name="Sierra-Patev S."/>
            <person name="Min B."/>
            <person name="Naranjo-Ortiz M."/>
            <person name="Looney B."/>
            <person name="Konkel Z."/>
            <person name="Slot J.C."/>
            <person name="Sakamoto Y."/>
            <person name="Steenwyk J.L."/>
            <person name="Rokas A."/>
            <person name="Carro J."/>
            <person name="Camarero S."/>
            <person name="Ferreira P."/>
            <person name="Molpeceres G."/>
            <person name="Ruiz-Duenas F.J."/>
            <person name="Serrano A."/>
            <person name="Henrissat B."/>
            <person name="Drula E."/>
            <person name="Hughes K.W."/>
            <person name="Mata J.L."/>
            <person name="Ishikawa N.K."/>
            <person name="Vargas-Isla R."/>
            <person name="Ushijima S."/>
            <person name="Smith C.A."/>
            <person name="Ahrendt S."/>
            <person name="Andreopoulos W."/>
            <person name="He G."/>
            <person name="Labutti K."/>
            <person name="Lipzen A."/>
            <person name="Ng V."/>
            <person name="Riley R."/>
            <person name="Sandor L."/>
            <person name="Barry K."/>
            <person name="Martinez A.T."/>
            <person name="Xiao Y."/>
            <person name="Gibbons J.G."/>
            <person name="Terashima K."/>
            <person name="Grigoriev I.V."/>
            <person name="Hibbett D.S."/>
        </authorList>
    </citation>
    <scope>NUCLEOTIDE SEQUENCE</scope>
    <source>
        <strain evidence="8">JLM2183</strain>
    </source>
</reference>
<dbReference type="AlphaFoldDB" id="A0A9W9A6I7"/>
<dbReference type="GO" id="GO:0005506">
    <property type="term" value="F:iron ion binding"/>
    <property type="evidence" value="ECO:0007669"/>
    <property type="project" value="InterPro"/>
</dbReference>
<evidence type="ECO:0000256" key="7">
    <source>
        <dbReference type="ARBA" id="ARBA00023033"/>
    </source>
</evidence>
<keyword evidence="7" id="KW-0503">Monooxygenase</keyword>
<evidence type="ECO:0000313" key="8">
    <source>
        <dbReference type="EMBL" id="KAJ4475558.1"/>
    </source>
</evidence>
<dbReference type="EMBL" id="JAOTPV010000014">
    <property type="protein sequence ID" value="KAJ4475558.1"/>
    <property type="molecule type" value="Genomic_DNA"/>
</dbReference>
<keyword evidence="6" id="KW-0408">Iron</keyword>
<dbReference type="OrthoDB" id="2789670at2759"/>
<evidence type="ECO:0000256" key="6">
    <source>
        <dbReference type="ARBA" id="ARBA00023004"/>
    </source>
</evidence>
<proteinExistence type="inferred from homology"/>
<comment type="caution">
    <text evidence="8">The sequence shown here is derived from an EMBL/GenBank/DDBJ whole genome shotgun (WGS) entry which is preliminary data.</text>
</comment>
<sequence length="211" mass="23312">MDATFGIREEEAKLLLPLSRAVSKSVDTGATPGLYYVDQIPLLRYVPEWFPGAGFKRQAREWSDVRNKLTDSAFQMTKEQVAMGTATISLVSVALKQMNHDEDLKMQEDFIKAASTAAYMGGSDTTVIALLTGAFLLAMLMNPEVQVKAHHELDQVLGSGNLPSFNDEASLPYITAIIQETLRHNPVLPLAFPHELIQDDNTNGIFYQKAP</sequence>
<keyword evidence="5" id="KW-0560">Oxidoreductase</keyword>
<keyword evidence="3" id="KW-0349">Heme</keyword>
<evidence type="ECO:0000256" key="1">
    <source>
        <dbReference type="ARBA" id="ARBA00001971"/>
    </source>
</evidence>
<protein>
    <submittedName>
        <fullName evidence="8">Cytochrome P450-like protein</fullName>
    </submittedName>
</protein>
<dbReference type="PANTHER" id="PTHR46300:SF7">
    <property type="entry name" value="P450, PUTATIVE (EUROFUNG)-RELATED"/>
    <property type="match status" value="1"/>
</dbReference>
<evidence type="ECO:0000256" key="3">
    <source>
        <dbReference type="ARBA" id="ARBA00022617"/>
    </source>
</evidence>
<dbReference type="SUPFAM" id="SSF48264">
    <property type="entry name" value="Cytochrome P450"/>
    <property type="match status" value="1"/>
</dbReference>
<evidence type="ECO:0000256" key="2">
    <source>
        <dbReference type="ARBA" id="ARBA00010617"/>
    </source>
</evidence>
<dbReference type="InterPro" id="IPR001128">
    <property type="entry name" value="Cyt_P450"/>
</dbReference>
<accession>A0A9W9A6I7</accession>